<keyword evidence="1" id="KW-0812">Transmembrane</keyword>
<keyword evidence="3" id="KW-1185">Reference proteome</keyword>
<proteinExistence type="predicted"/>
<organism evidence="2 3">
    <name type="scientific">Trachymyrmex cornetzi</name>
    <dbReference type="NCBI Taxonomy" id="471704"/>
    <lineage>
        <taxon>Eukaryota</taxon>
        <taxon>Metazoa</taxon>
        <taxon>Ecdysozoa</taxon>
        <taxon>Arthropoda</taxon>
        <taxon>Hexapoda</taxon>
        <taxon>Insecta</taxon>
        <taxon>Pterygota</taxon>
        <taxon>Neoptera</taxon>
        <taxon>Endopterygota</taxon>
        <taxon>Hymenoptera</taxon>
        <taxon>Apocrita</taxon>
        <taxon>Aculeata</taxon>
        <taxon>Formicoidea</taxon>
        <taxon>Formicidae</taxon>
        <taxon>Myrmicinae</taxon>
        <taxon>Trachymyrmex</taxon>
    </lineage>
</organism>
<dbReference type="InterPro" id="IPR022048">
    <property type="entry name" value="Envelope_fusion-like"/>
</dbReference>
<dbReference type="Pfam" id="PF12259">
    <property type="entry name" value="Baculo_F"/>
    <property type="match status" value="1"/>
</dbReference>
<keyword evidence="1" id="KW-0472">Membrane</keyword>
<gene>
    <name evidence="2" type="ORF">ALC57_01254</name>
</gene>
<protein>
    <recommendedName>
        <fullName evidence="4">Envelope fusion protein</fullName>
    </recommendedName>
</protein>
<feature type="transmembrane region" description="Helical" evidence="1">
    <location>
        <begin position="459"/>
        <end position="477"/>
    </location>
</feature>
<feature type="non-terminal residue" evidence="2">
    <location>
        <position position="1"/>
    </location>
</feature>
<keyword evidence="1" id="KW-1133">Transmembrane helix</keyword>
<evidence type="ECO:0000256" key="1">
    <source>
        <dbReference type="SAM" id="Phobius"/>
    </source>
</evidence>
<evidence type="ECO:0000313" key="2">
    <source>
        <dbReference type="EMBL" id="KYN29314.1"/>
    </source>
</evidence>
<dbReference type="AlphaFoldDB" id="A0A151JPZ3"/>
<sequence>VIAGNAQEICVNMMQILDKENSQLTASLAHMRTLYNANTNKRGLINAIGTISKTLFGTMDAEDAQRINEQLQILQDNQQVLQHAAKHQLKILNATIGHISSLEKATAYNENLLLNVTKRMGMQLDKYTQREDLDEHLQILTAIMTDLTVDVCKTLDYLTYSKEGLIPTRLLPLDQIIADLREAASQLTKGLHFLFQIKVENWNVIQKYISINAFYSSSHIFTTLKFPVIAYSTYKIIRVTPLPHYSHSNVFTFVKSDYPLIAIDKENNHYTMLSEDDLNKCVRDTTTYMCGQTFPIYYIKSDAPCEVSIFINAPGQMQNCENGHVLSSTTLWITLTEAQTWLYSTRESQKVFVNCNNEENVLQINGTGRIKLNGDCKLTTPDLTLRTKSILNVQYIKEYLPEYNLTCHFEKDIDIDLSKRIPLKQLIKNPKELTELSLGTREVEEYLGKSNTHVFSNKYVMYPIGTGTVILIIINIYV</sequence>
<evidence type="ECO:0008006" key="4">
    <source>
        <dbReference type="Google" id="ProtNLM"/>
    </source>
</evidence>
<name>A0A151JPZ3_9HYME</name>
<reference evidence="2 3" key="1">
    <citation type="submission" date="2015-09" db="EMBL/GenBank/DDBJ databases">
        <title>Trachymyrmex cornetzi WGS genome.</title>
        <authorList>
            <person name="Nygaard S."/>
            <person name="Hu H."/>
            <person name="Boomsma J."/>
            <person name="Zhang G."/>
        </authorList>
    </citation>
    <scope>NUCLEOTIDE SEQUENCE [LARGE SCALE GENOMIC DNA]</scope>
    <source>
        <strain evidence="2">Tcor2-1</strain>
        <tissue evidence="2">Whole body</tissue>
    </source>
</reference>
<evidence type="ECO:0000313" key="3">
    <source>
        <dbReference type="Proteomes" id="UP000078492"/>
    </source>
</evidence>
<accession>A0A151JPZ3</accession>
<dbReference type="EMBL" id="KQ978683">
    <property type="protein sequence ID" value="KYN29314.1"/>
    <property type="molecule type" value="Genomic_DNA"/>
</dbReference>
<dbReference type="Proteomes" id="UP000078492">
    <property type="component" value="Unassembled WGS sequence"/>
</dbReference>